<evidence type="ECO:0000313" key="1">
    <source>
        <dbReference type="EMBL" id="KAG1812813.1"/>
    </source>
</evidence>
<proteinExistence type="predicted"/>
<dbReference type="GeneID" id="64637204"/>
<sequence>MGSSHSSHAYLKRNLVRKIPEPTRMILNTRIDAPKATPSRLLYGQRPSVRHHVMQALVSASSPTSFSRIFVVCIGVTTENTSFRSCALSSGQPIIASMNVGLASRSPLFAQDATCKALSGLRELSHLYVGALDHESFFAWLLYRLPPVDQQRWRSTSIIMAAMIHCISPTSSSRSRSASLLLLRNFTSSLSSASNISEKTSPVEVMRLTLTRLPRCCR</sequence>
<gene>
    <name evidence="1" type="ORF">BJ212DRAFT_433345</name>
</gene>
<evidence type="ECO:0000313" key="2">
    <source>
        <dbReference type="Proteomes" id="UP000807769"/>
    </source>
</evidence>
<organism evidence="1 2">
    <name type="scientific">Suillus subaureus</name>
    <dbReference type="NCBI Taxonomy" id="48587"/>
    <lineage>
        <taxon>Eukaryota</taxon>
        <taxon>Fungi</taxon>
        <taxon>Dikarya</taxon>
        <taxon>Basidiomycota</taxon>
        <taxon>Agaricomycotina</taxon>
        <taxon>Agaricomycetes</taxon>
        <taxon>Agaricomycetidae</taxon>
        <taxon>Boletales</taxon>
        <taxon>Suillineae</taxon>
        <taxon>Suillaceae</taxon>
        <taxon>Suillus</taxon>
    </lineage>
</organism>
<dbReference type="EMBL" id="JABBWG010000025">
    <property type="protein sequence ID" value="KAG1812813.1"/>
    <property type="molecule type" value="Genomic_DNA"/>
</dbReference>
<dbReference type="Proteomes" id="UP000807769">
    <property type="component" value="Unassembled WGS sequence"/>
</dbReference>
<name>A0A9P7JB54_9AGAM</name>
<keyword evidence="2" id="KW-1185">Reference proteome</keyword>
<reference evidence="1" key="1">
    <citation type="journal article" date="2020" name="New Phytol.">
        <title>Comparative genomics reveals dynamic genome evolution in host specialist ectomycorrhizal fungi.</title>
        <authorList>
            <person name="Lofgren L.A."/>
            <person name="Nguyen N.H."/>
            <person name="Vilgalys R."/>
            <person name="Ruytinx J."/>
            <person name="Liao H.L."/>
            <person name="Branco S."/>
            <person name="Kuo A."/>
            <person name="LaButti K."/>
            <person name="Lipzen A."/>
            <person name="Andreopoulos W."/>
            <person name="Pangilinan J."/>
            <person name="Riley R."/>
            <person name="Hundley H."/>
            <person name="Na H."/>
            <person name="Barry K."/>
            <person name="Grigoriev I.V."/>
            <person name="Stajich J.E."/>
            <person name="Kennedy P.G."/>
        </authorList>
    </citation>
    <scope>NUCLEOTIDE SEQUENCE</scope>
    <source>
        <strain evidence="1">MN1</strain>
    </source>
</reference>
<comment type="caution">
    <text evidence="1">The sequence shown here is derived from an EMBL/GenBank/DDBJ whole genome shotgun (WGS) entry which is preliminary data.</text>
</comment>
<accession>A0A9P7JB54</accession>
<dbReference type="AlphaFoldDB" id="A0A9P7JB54"/>
<dbReference type="RefSeq" id="XP_041190836.1">
    <property type="nucleotide sequence ID" value="XM_041343188.1"/>
</dbReference>
<protein>
    <submittedName>
        <fullName evidence="1">Uncharacterized protein</fullName>
    </submittedName>
</protein>